<keyword evidence="3" id="KW-1185">Reference proteome</keyword>
<proteinExistence type="predicted"/>
<evidence type="ECO:0000256" key="1">
    <source>
        <dbReference type="SAM" id="SignalP"/>
    </source>
</evidence>
<dbReference type="InterPro" id="IPR006626">
    <property type="entry name" value="PbH1"/>
</dbReference>
<feature type="chain" id="PRO_5020717666" evidence="1">
    <location>
        <begin position="21"/>
        <end position="1188"/>
    </location>
</feature>
<evidence type="ECO:0000313" key="2">
    <source>
        <dbReference type="EMBL" id="RYC69742.1"/>
    </source>
</evidence>
<dbReference type="AlphaFoldDB" id="A0A4Q2ULX6"/>
<sequence length="1188" mass="124684">MRNFITTVFLLLICALTGFAQVSTFNISEFRGNPISRKIVLTPGDTSKVITVRARYSPESREFEQIFQPTVTRQGLDLIFGWTNTDNLPSGWVQISIGGVIRHAGTLSINKFTSTPVPGSLTLVSGTYSFSKLIDVPLYLQPTTINQEKVATANALNQRVVHIADIATLTATSGSTAPAVIVRDAVRGGSFIFAASGYTVDQGTVFPALGGGYWVRQYLGDARVKWFPGATDTDCIVNALAGNDNNLLMEPRAYTATQFSIPSGKRLRGIADKTILRPSPSIVGQANPDYGYPGQVTGWITMSANNIALEDVTLDLSTNTTRLAAIKSMGVALDGWRVNNVTFLNGINHFIYVHLAATSKNIEITNNRFLHGDNGVSIRATVAARLNNNIKINGNTFDDVGGNVIGLEDNFSVGPGRYDTHTNVQVNNNIMTHLRVTGGYDGAIPLELHGVTNGVVSGNIVDSGTRGLGVMTSKNVVLEGNTVSNQTAYFSEIAKLEDCSFIGNVSKNNRTFITLSPSDNYAVPNKNILISGNQVIGNGIQTVAAGVDIAAINTSYNAILQNWVIENNVFTNQDFASNGVISIRGSRARPNLIFSGGGGSGAQATATLKVVSVKIDQGGSGYTSAPTVSVSAVDGSGATAEAVVTNGVVTSVIVTSAGDGYLYEPSIIFSGGGGSGASATPILGIASVSVVSGGSNYTSAPTILAKDNGVIVDEYGGLQTGGAVLTATISGGSVVSVNVVSPGNSFGRPNTNIVVRGNKFFSTSVNSPIQLINLTGRHLRVEDNYFYRTAAYSNTTHWQSGGVVVSTVGLGLLDEVAIENNTFLFRGRMGSGQYAAIGQYLSFSDRVLTKGLRIKNNFIDGPFTRGIYVNDQSTDSEILNNELADAVTTPYTVGTGKRVYSLRTFNGSSAPIAGNWRAGDKLLNPAPTLGQPEGFLCIASGSPGAWIELSPVGTDRIGDGSPNGVVAAPLGSIYRNTATGTAALYYKASGLAGNTGWRELANVSNTIMLGDPSITHNAGTGLKMASNTTASSDGHYLNSVDASEFFLTNSNSSQTRFELKLGTSRSNDATVGLRYITGTLGAGAGVLSIGQASKSLSGWTHGFTRFYNMGVITATTTPDNRLLIGTQTNNAADLLQVAGSVLLRRAEGAGPPPLSRLPASGDSILWRDTAAGTTKWYTNDGGTVVPVN</sequence>
<dbReference type="Proteomes" id="UP000290407">
    <property type="component" value="Unassembled WGS sequence"/>
</dbReference>
<dbReference type="RefSeq" id="WP_129602045.1">
    <property type="nucleotide sequence ID" value="NZ_SBLB01000003.1"/>
</dbReference>
<dbReference type="SMART" id="SM00710">
    <property type="entry name" value="PbH1"/>
    <property type="match status" value="11"/>
</dbReference>
<reference evidence="2 3" key="1">
    <citation type="submission" date="2019-01" db="EMBL/GenBank/DDBJ databases">
        <title>Spirosoma flava sp. nov., a propanil-degrading bacterium isolated from herbicide-contaminated soil.</title>
        <authorList>
            <person name="Zhang L."/>
            <person name="Jiang J.-D."/>
        </authorList>
    </citation>
    <scope>NUCLEOTIDE SEQUENCE [LARGE SCALE GENOMIC DNA]</scope>
    <source>
        <strain evidence="2 3">TY50</strain>
    </source>
</reference>
<dbReference type="Gene3D" id="2.160.20.10">
    <property type="entry name" value="Single-stranded right-handed beta-helix, Pectin lyase-like"/>
    <property type="match status" value="2"/>
</dbReference>
<dbReference type="EMBL" id="SBLB01000003">
    <property type="protein sequence ID" value="RYC69742.1"/>
    <property type="molecule type" value="Genomic_DNA"/>
</dbReference>
<dbReference type="InterPro" id="IPR011050">
    <property type="entry name" value="Pectin_lyase_fold/virulence"/>
</dbReference>
<feature type="signal peptide" evidence="1">
    <location>
        <begin position="1"/>
        <end position="20"/>
    </location>
</feature>
<evidence type="ECO:0000313" key="3">
    <source>
        <dbReference type="Proteomes" id="UP000290407"/>
    </source>
</evidence>
<accession>A0A4Q2ULX6</accession>
<gene>
    <name evidence="2" type="ORF">EQG79_14195</name>
</gene>
<comment type="caution">
    <text evidence="2">The sequence shown here is derived from an EMBL/GenBank/DDBJ whole genome shotgun (WGS) entry which is preliminary data.</text>
</comment>
<name>A0A4Q2ULX6_9BACT</name>
<dbReference type="InterPro" id="IPR012334">
    <property type="entry name" value="Pectin_lyas_fold"/>
</dbReference>
<organism evidence="2 3">
    <name type="scientific">Spirosoma sordidisoli</name>
    <dbReference type="NCBI Taxonomy" id="2502893"/>
    <lineage>
        <taxon>Bacteria</taxon>
        <taxon>Pseudomonadati</taxon>
        <taxon>Bacteroidota</taxon>
        <taxon>Cytophagia</taxon>
        <taxon>Cytophagales</taxon>
        <taxon>Cytophagaceae</taxon>
        <taxon>Spirosoma</taxon>
    </lineage>
</organism>
<protein>
    <submittedName>
        <fullName evidence="2">Right-handed parallel beta-helix repeat-containing protein</fullName>
    </submittedName>
</protein>
<dbReference type="SUPFAM" id="SSF51126">
    <property type="entry name" value="Pectin lyase-like"/>
    <property type="match status" value="2"/>
</dbReference>
<keyword evidence="1" id="KW-0732">Signal</keyword>